<accession>A0A395J1F5</accession>
<feature type="region of interest" description="Disordered" evidence="1">
    <location>
        <begin position="178"/>
        <end position="208"/>
    </location>
</feature>
<sequence length="208" mass="23218">MPPSLSSVRLPQFQRQSPILNNNLLANAQAPEKRQFEAFEQAKVRAKAFAERKAQENGPSPSTFAVQKPPIVPNRPKTMPIWELARTLREKEENERMKPGAKSTAAVSTLSTITNGPRMMPVWELARILKEKEGKERKESGLPSAIYMQSLKDSVSYTTTRIGDHDQSLQYVNQTANTGARVSVSQEVSSAPAHTSESSQSCRLREQR</sequence>
<comment type="caution">
    <text evidence="2">The sequence shown here is derived from an EMBL/GenBank/DDBJ whole genome shotgun (WGS) entry which is preliminary data.</text>
</comment>
<name>A0A395J1F5_9HELO</name>
<evidence type="ECO:0000313" key="2">
    <source>
        <dbReference type="EMBL" id="RAL64469.1"/>
    </source>
</evidence>
<keyword evidence="3" id="KW-1185">Reference proteome</keyword>
<gene>
    <name evidence="2" type="ORF">DID88_001945</name>
</gene>
<feature type="compositionally biased region" description="Polar residues" evidence="1">
    <location>
        <begin position="178"/>
        <end position="202"/>
    </location>
</feature>
<dbReference type="EMBL" id="QKRW01000014">
    <property type="protein sequence ID" value="RAL64469.1"/>
    <property type="molecule type" value="Genomic_DNA"/>
</dbReference>
<dbReference type="AlphaFoldDB" id="A0A395J1F5"/>
<evidence type="ECO:0000313" key="3">
    <source>
        <dbReference type="Proteomes" id="UP000249056"/>
    </source>
</evidence>
<organism evidence="2 3">
    <name type="scientific">Monilinia fructigena</name>
    <dbReference type="NCBI Taxonomy" id="38457"/>
    <lineage>
        <taxon>Eukaryota</taxon>
        <taxon>Fungi</taxon>
        <taxon>Dikarya</taxon>
        <taxon>Ascomycota</taxon>
        <taxon>Pezizomycotina</taxon>
        <taxon>Leotiomycetes</taxon>
        <taxon>Helotiales</taxon>
        <taxon>Sclerotiniaceae</taxon>
        <taxon>Monilinia</taxon>
    </lineage>
</organism>
<dbReference type="Proteomes" id="UP000249056">
    <property type="component" value="Unassembled WGS sequence"/>
</dbReference>
<proteinExistence type="predicted"/>
<protein>
    <submittedName>
        <fullName evidence="2">Uncharacterized protein</fullName>
    </submittedName>
</protein>
<evidence type="ECO:0000256" key="1">
    <source>
        <dbReference type="SAM" id="MobiDB-lite"/>
    </source>
</evidence>
<reference evidence="2 3" key="1">
    <citation type="submission" date="2018-06" db="EMBL/GenBank/DDBJ databases">
        <title>Genome Sequence of the Brown Rot Fungal Pathogen Monilinia fructigena.</title>
        <authorList>
            <person name="Landi L."/>
            <person name="De Miccolis Angelini R.M."/>
            <person name="Pollastro S."/>
            <person name="Abate D."/>
            <person name="Faretra F."/>
            <person name="Romanazzi G."/>
        </authorList>
    </citation>
    <scope>NUCLEOTIDE SEQUENCE [LARGE SCALE GENOMIC DNA]</scope>
    <source>
        <strain evidence="2 3">Mfrg269</strain>
    </source>
</reference>
<feature type="region of interest" description="Disordered" evidence="1">
    <location>
        <begin position="51"/>
        <end position="77"/>
    </location>
</feature>